<evidence type="ECO:0000256" key="18">
    <source>
        <dbReference type="ARBA" id="ARBA00030800"/>
    </source>
</evidence>
<dbReference type="InterPro" id="IPR004358">
    <property type="entry name" value="Sig_transdc_His_kin-like_C"/>
</dbReference>
<dbReference type="Proteomes" id="UP000830454">
    <property type="component" value="Chromosome"/>
</dbReference>
<evidence type="ECO:0000313" key="24">
    <source>
        <dbReference type="Proteomes" id="UP000830454"/>
    </source>
</evidence>
<keyword evidence="10" id="KW-0479">Metal-binding</keyword>
<dbReference type="CDD" id="cd16917">
    <property type="entry name" value="HATPase_UhpB-NarQ-NarX-like"/>
    <property type="match status" value="1"/>
</dbReference>
<dbReference type="Pfam" id="PF07730">
    <property type="entry name" value="HisKA_3"/>
    <property type="match status" value="1"/>
</dbReference>
<keyword evidence="15" id="KW-0902">Two-component regulatory system</keyword>
<comment type="subcellular location">
    <subcellularLocation>
        <location evidence="3">Cytoplasm</location>
    </subcellularLocation>
</comment>
<evidence type="ECO:0000256" key="11">
    <source>
        <dbReference type="ARBA" id="ARBA00022741"/>
    </source>
</evidence>
<dbReference type="Pfam" id="PF13181">
    <property type="entry name" value="TPR_8"/>
    <property type="match status" value="1"/>
</dbReference>
<dbReference type="InterPro" id="IPR011712">
    <property type="entry name" value="Sig_transdc_His_kin_sub3_dim/P"/>
</dbReference>
<evidence type="ECO:0000256" key="15">
    <source>
        <dbReference type="ARBA" id="ARBA00023012"/>
    </source>
</evidence>
<keyword evidence="21" id="KW-1133">Transmembrane helix</keyword>
<dbReference type="Gene3D" id="1.25.40.10">
    <property type="entry name" value="Tetratricopeptide repeat domain"/>
    <property type="match status" value="2"/>
</dbReference>
<evidence type="ECO:0000256" key="8">
    <source>
        <dbReference type="ARBA" id="ARBA00022553"/>
    </source>
</evidence>
<dbReference type="Gene3D" id="3.30.565.10">
    <property type="entry name" value="Histidine kinase-like ATPase, C-terminal domain"/>
    <property type="match status" value="1"/>
</dbReference>
<keyword evidence="7" id="KW-0963">Cytoplasm</keyword>
<keyword evidence="21" id="KW-0472">Membrane</keyword>
<dbReference type="SUPFAM" id="SSF48452">
    <property type="entry name" value="TPR-like"/>
    <property type="match status" value="1"/>
</dbReference>
<dbReference type="EC" id="2.7.13.3" evidence="4"/>
<evidence type="ECO:0000256" key="6">
    <source>
        <dbReference type="ARBA" id="ARBA00022485"/>
    </source>
</evidence>
<sequence>MLIINTNKTLLTIAAILIVAFSFSQNLELNKLKENINKADIESSKNNIEKIEKIPLNNPQKATFNYLKANYFKLINEDNLAYENYLKSKKNYLELDSLAKVATINIEMVSLLLAINNNKIDYNLYIKEFLDYAEKTNDSKRLSEAYMQLGKSFYTSNPELSIQYFFKALHENSKQKNTIYSARIMQNIGATYASDKILKLDSALFFYDKAMKIYEKDTLNEYKSYIYINRGVVFTKKKQFEKAIESFHKADSIPVKEFKNKNKEIIYGFLANAYKENGDYKKAIEYLEKQKVYQDILGEKEQNKAIIEIDTKYKTIEKEKENKALKKINFKSKITIIIIVTLLLLSILIGLLSFKNIINKKKIIEQQKTIEVNLLENRLKENQLNEIDKMLEVQEKERQKIADELHDNLGSLLATLKINFETIQNQQITDKALYAKTNEIINETYQEVRNIAHLKNSGVIGREGLLASVKKMAEKMSIPNKIIFNVIPSGLNERIDNTIEVLLFRIIQELSTNSIKHAKATEVNIYLNQYNKKEINIMIEDNGCGFNPENINKNGGIGLKNIERKIEQLNGVFTIDSKISKGTTIIIDLPI</sequence>
<evidence type="ECO:0000256" key="13">
    <source>
        <dbReference type="ARBA" id="ARBA00022840"/>
    </source>
</evidence>
<reference evidence="23" key="1">
    <citation type="submission" date="2021-12" db="EMBL/GenBank/DDBJ databases">
        <authorList>
            <person name="Cha I.-T."/>
            <person name="Lee K.-E."/>
            <person name="Park S.-J."/>
        </authorList>
    </citation>
    <scope>NUCLEOTIDE SEQUENCE</scope>
    <source>
        <strain evidence="23">YSM-43</strain>
    </source>
</reference>
<keyword evidence="21" id="KW-0812">Transmembrane</keyword>
<feature type="coiled-coil region" evidence="20">
    <location>
        <begin position="377"/>
        <end position="404"/>
    </location>
</feature>
<evidence type="ECO:0000259" key="22">
    <source>
        <dbReference type="PROSITE" id="PS50109"/>
    </source>
</evidence>
<evidence type="ECO:0000256" key="5">
    <source>
        <dbReference type="ARBA" id="ARBA00017322"/>
    </source>
</evidence>
<keyword evidence="14" id="KW-0408">Iron</keyword>
<evidence type="ECO:0000256" key="12">
    <source>
        <dbReference type="ARBA" id="ARBA00022777"/>
    </source>
</evidence>
<dbReference type="SMART" id="SM00387">
    <property type="entry name" value="HATPase_c"/>
    <property type="match status" value="1"/>
</dbReference>
<dbReference type="Gene3D" id="1.20.5.1930">
    <property type="match status" value="1"/>
</dbReference>
<keyword evidence="11" id="KW-0547">Nucleotide-binding</keyword>
<dbReference type="InterPro" id="IPR005467">
    <property type="entry name" value="His_kinase_dom"/>
</dbReference>
<comment type="function">
    <text evidence="17">Member of the two-component regulatory system NreB/NreC involved in the control of dissimilatory nitrate/nitrite reduction in response to oxygen. NreB functions as a direct oxygen sensor histidine kinase which is autophosphorylated, in the absence of oxygen, probably at the conserved histidine residue, and transfers its phosphate group probably to a conserved aspartate residue of NreC. NreB/NreC activates the expression of the nitrate (narGHJI) and nitrite (nir) reductase operons, as well as the putative nitrate transporter gene narT.</text>
</comment>
<evidence type="ECO:0000256" key="7">
    <source>
        <dbReference type="ARBA" id="ARBA00022490"/>
    </source>
</evidence>
<comment type="catalytic activity">
    <reaction evidence="1">
        <text>ATP + protein L-histidine = ADP + protein N-phospho-L-histidine.</text>
        <dbReference type="EC" id="2.7.13.3"/>
    </reaction>
</comment>
<keyword evidence="9" id="KW-0808">Transferase</keyword>
<feature type="repeat" description="TPR" evidence="19">
    <location>
        <begin position="224"/>
        <end position="257"/>
    </location>
</feature>
<dbReference type="PROSITE" id="PS50109">
    <property type="entry name" value="HIS_KIN"/>
    <property type="match status" value="1"/>
</dbReference>
<evidence type="ECO:0000256" key="17">
    <source>
        <dbReference type="ARBA" id="ARBA00024827"/>
    </source>
</evidence>
<evidence type="ECO:0000256" key="14">
    <source>
        <dbReference type="ARBA" id="ARBA00023004"/>
    </source>
</evidence>
<dbReference type="Pfam" id="PF02518">
    <property type="entry name" value="HATPase_c"/>
    <property type="match status" value="1"/>
</dbReference>
<dbReference type="PROSITE" id="PS50005">
    <property type="entry name" value="TPR"/>
    <property type="match status" value="1"/>
</dbReference>
<keyword evidence="12 23" id="KW-0418">Kinase</keyword>
<dbReference type="RefSeq" id="WP_246915610.1">
    <property type="nucleotide sequence ID" value="NZ_CP090145.1"/>
</dbReference>
<dbReference type="InterPro" id="IPR036890">
    <property type="entry name" value="HATPase_C_sf"/>
</dbReference>
<evidence type="ECO:0000256" key="10">
    <source>
        <dbReference type="ARBA" id="ARBA00022723"/>
    </source>
</evidence>
<proteinExistence type="predicted"/>
<evidence type="ECO:0000256" key="16">
    <source>
        <dbReference type="ARBA" id="ARBA00023014"/>
    </source>
</evidence>
<dbReference type="SMART" id="SM00028">
    <property type="entry name" value="TPR"/>
    <property type="match status" value="4"/>
</dbReference>
<dbReference type="PANTHER" id="PTHR24421">
    <property type="entry name" value="NITRATE/NITRITE SENSOR PROTEIN NARX-RELATED"/>
    <property type="match status" value="1"/>
</dbReference>
<keyword evidence="24" id="KW-1185">Reference proteome</keyword>
<evidence type="ECO:0000256" key="21">
    <source>
        <dbReference type="SAM" id="Phobius"/>
    </source>
</evidence>
<comment type="cofactor">
    <cofactor evidence="2">
        <name>[4Fe-4S] cluster</name>
        <dbReference type="ChEBI" id="CHEBI:49883"/>
    </cofactor>
</comment>
<gene>
    <name evidence="23" type="ORF">LXD69_12075</name>
</gene>
<dbReference type="InterPro" id="IPR019734">
    <property type="entry name" value="TPR_rpt"/>
</dbReference>
<evidence type="ECO:0000313" key="23">
    <source>
        <dbReference type="EMBL" id="UOX32773.1"/>
    </source>
</evidence>
<evidence type="ECO:0000256" key="9">
    <source>
        <dbReference type="ARBA" id="ARBA00022679"/>
    </source>
</evidence>
<dbReference type="InterPro" id="IPR050482">
    <property type="entry name" value="Sensor_HK_TwoCompSys"/>
</dbReference>
<protein>
    <recommendedName>
        <fullName evidence="5">Oxygen sensor histidine kinase NreB</fullName>
        <ecNumber evidence="4">2.7.13.3</ecNumber>
    </recommendedName>
    <alternativeName>
        <fullName evidence="18">Nitrogen regulation protein B</fullName>
    </alternativeName>
</protein>
<reference evidence="23" key="2">
    <citation type="submission" date="2022-04" db="EMBL/GenBank/DDBJ databases">
        <title>Complete Genome Sequence of Flavobacterium sediminilitoris YSM-43, Isolated from a Tidal Sediment.</title>
        <authorList>
            <person name="Lee P.A."/>
        </authorList>
    </citation>
    <scope>NUCLEOTIDE SEQUENCE</scope>
    <source>
        <strain evidence="23">YSM-43</strain>
    </source>
</reference>
<evidence type="ECO:0000256" key="19">
    <source>
        <dbReference type="PROSITE-ProRule" id="PRU00339"/>
    </source>
</evidence>
<dbReference type="PRINTS" id="PR00344">
    <property type="entry name" value="BCTRLSENSOR"/>
</dbReference>
<dbReference type="InterPro" id="IPR003594">
    <property type="entry name" value="HATPase_dom"/>
</dbReference>
<evidence type="ECO:0000256" key="3">
    <source>
        <dbReference type="ARBA" id="ARBA00004496"/>
    </source>
</evidence>
<keyword evidence="13" id="KW-0067">ATP-binding</keyword>
<dbReference type="SUPFAM" id="SSF55874">
    <property type="entry name" value="ATPase domain of HSP90 chaperone/DNA topoisomerase II/histidine kinase"/>
    <property type="match status" value="1"/>
</dbReference>
<dbReference type="EMBL" id="CP090145">
    <property type="protein sequence ID" value="UOX32773.1"/>
    <property type="molecule type" value="Genomic_DNA"/>
</dbReference>
<keyword evidence="8" id="KW-0597">Phosphoprotein</keyword>
<evidence type="ECO:0000256" key="1">
    <source>
        <dbReference type="ARBA" id="ARBA00000085"/>
    </source>
</evidence>
<dbReference type="Pfam" id="PF14938">
    <property type="entry name" value="SNAP"/>
    <property type="match status" value="1"/>
</dbReference>
<evidence type="ECO:0000256" key="20">
    <source>
        <dbReference type="SAM" id="Coils"/>
    </source>
</evidence>
<dbReference type="InterPro" id="IPR011990">
    <property type="entry name" value="TPR-like_helical_dom_sf"/>
</dbReference>
<dbReference type="PANTHER" id="PTHR24421:SF10">
    <property type="entry name" value="NITRATE_NITRITE SENSOR PROTEIN NARQ"/>
    <property type="match status" value="1"/>
</dbReference>
<keyword evidence="16" id="KW-0411">Iron-sulfur</keyword>
<name>A0ABY4HIW3_9FLAO</name>
<dbReference type="GO" id="GO:0016301">
    <property type="term" value="F:kinase activity"/>
    <property type="evidence" value="ECO:0007669"/>
    <property type="project" value="UniProtKB-KW"/>
</dbReference>
<evidence type="ECO:0000256" key="2">
    <source>
        <dbReference type="ARBA" id="ARBA00001966"/>
    </source>
</evidence>
<evidence type="ECO:0000256" key="4">
    <source>
        <dbReference type="ARBA" id="ARBA00012438"/>
    </source>
</evidence>
<keyword evidence="6" id="KW-0004">4Fe-4S</keyword>
<feature type="transmembrane region" description="Helical" evidence="21">
    <location>
        <begin position="334"/>
        <end position="354"/>
    </location>
</feature>
<feature type="domain" description="Histidine kinase" evidence="22">
    <location>
        <begin position="503"/>
        <end position="591"/>
    </location>
</feature>
<organism evidence="23 24">
    <name type="scientific">Flavobacterium sediminilitoris</name>
    <dbReference type="NCBI Taxonomy" id="2024526"/>
    <lineage>
        <taxon>Bacteria</taxon>
        <taxon>Pseudomonadati</taxon>
        <taxon>Bacteroidota</taxon>
        <taxon>Flavobacteriia</taxon>
        <taxon>Flavobacteriales</taxon>
        <taxon>Flavobacteriaceae</taxon>
        <taxon>Flavobacterium</taxon>
    </lineage>
</organism>
<accession>A0ABY4HIW3</accession>
<keyword evidence="19" id="KW-0802">TPR repeat</keyword>
<keyword evidence="20" id="KW-0175">Coiled coil</keyword>